<keyword evidence="1" id="KW-0645">Protease</keyword>
<name>A0A090Z3N6_9BACI</name>
<comment type="caution">
    <text evidence="1">The sequence shown here is derived from an EMBL/GenBank/DDBJ whole genome shotgun (WGS) entry which is preliminary data.</text>
</comment>
<evidence type="ECO:0000313" key="1">
    <source>
        <dbReference type="EMBL" id="KFM98995.1"/>
    </source>
</evidence>
<reference evidence="1 2" key="1">
    <citation type="submission" date="2014-04" db="EMBL/GenBank/DDBJ databases">
        <authorList>
            <person name="Bishop-Lilly K.A."/>
            <person name="Broomall S.M."/>
            <person name="Chain P.S."/>
            <person name="Chertkov O."/>
            <person name="Coyne S.R."/>
            <person name="Daligault H.E."/>
            <person name="Davenport K.W."/>
            <person name="Erkkila T."/>
            <person name="Frey K.G."/>
            <person name="Gibbons H.S."/>
            <person name="Gu W."/>
            <person name="Jaissle J."/>
            <person name="Johnson S.L."/>
            <person name="Koroleva G.I."/>
            <person name="Ladner J.T."/>
            <person name="Lo C.-C."/>
            <person name="Minogue T.D."/>
            <person name="Munk C."/>
            <person name="Palacios G.F."/>
            <person name="Redden C.L."/>
            <person name="Rosenzweig C.N."/>
            <person name="Scholz M.B."/>
            <person name="Teshima H."/>
            <person name="Xu Y."/>
        </authorList>
    </citation>
    <scope>NUCLEOTIDE SEQUENCE [LARGE SCALE GENOMIC DNA]</scope>
    <source>
        <strain evidence="1 2">BHP</strain>
    </source>
</reference>
<keyword evidence="1" id="KW-0378">Hydrolase</keyword>
<dbReference type="EMBL" id="JMQC01000008">
    <property type="protein sequence ID" value="KFM98995.1"/>
    <property type="molecule type" value="Genomic_DNA"/>
</dbReference>
<dbReference type="Proteomes" id="UP000029389">
    <property type="component" value="Unassembled WGS sequence"/>
</dbReference>
<accession>A0A090Z3N6</accession>
<dbReference type="PATRIC" id="fig|1405.8.peg.4420"/>
<protein>
    <submittedName>
        <fullName evidence="1">Serine protease, V8 domain protein</fullName>
    </submittedName>
</protein>
<dbReference type="GO" id="GO:0008233">
    <property type="term" value="F:peptidase activity"/>
    <property type="evidence" value="ECO:0007669"/>
    <property type="project" value="UniProtKB-KW"/>
</dbReference>
<sequence>MLQYPLFQMFWKTAVIVNRDDNFSAWPICSLKKLIDNLEFAYGGYKTYRVTAS</sequence>
<evidence type="ECO:0000313" key="2">
    <source>
        <dbReference type="Proteomes" id="UP000029389"/>
    </source>
</evidence>
<dbReference type="GO" id="GO:0006508">
    <property type="term" value="P:proteolysis"/>
    <property type="evidence" value="ECO:0007669"/>
    <property type="project" value="UniProtKB-KW"/>
</dbReference>
<dbReference type="AlphaFoldDB" id="A0A090Z3N6"/>
<organism evidence="1 2">
    <name type="scientific">Bacillus clarus</name>
    <dbReference type="NCBI Taxonomy" id="2338372"/>
    <lineage>
        <taxon>Bacteria</taxon>
        <taxon>Bacillati</taxon>
        <taxon>Bacillota</taxon>
        <taxon>Bacilli</taxon>
        <taxon>Bacillales</taxon>
        <taxon>Bacillaceae</taxon>
        <taxon>Bacillus</taxon>
        <taxon>Bacillus cereus group</taxon>
    </lineage>
</organism>
<proteinExistence type="predicted"/>
<gene>
    <name evidence="1" type="ORF">DJ93_4298</name>
</gene>